<gene>
    <name evidence="1" type="ORF">DFH07DRAFT_785498</name>
</gene>
<accession>A0AAD7MGC7</accession>
<dbReference type="SUPFAM" id="SSF53474">
    <property type="entry name" value="alpha/beta-Hydrolases"/>
    <property type="match status" value="1"/>
</dbReference>
<dbReference type="Gene3D" id="3.40.50.1820">
    <property type="entry name" value="alpha/beta hydrolase"/>
    <property type="match status" value="1"/>
</dbReference>
<proteinExistence type="predicted"/>
<organism evidence="1 2">
    <name type="scientific">Mycena maculata</name>
    <dbReference type="NCBI Taxonomy" id="230809"/>
    <lineage>
        <taxon>Eukaryota</taxon>
        <taxon>Fungi</taxon>
        <taxon>Dikarya</taxon>
        <taxon>Basidiomycota</taxon>
        <taxon>Agaricomycotina</taxon>
        <taxon>Agaricomycetes</taxon>
        <taxon>Agaricomycetidae</taxon>
        <taxon>Agaricales</taxon>
        <taxon>Marasmiineae</taxon>
        <taxon>Mycenaceae</taxon>
        <taxon>Mycena</taxon>
    </lineage>
</organism>
<dbReference type="Proteomes" id="UP001215280">
    <property type="component" value="Unassembled WGS sequence"/>
</dbReference>
<sequence length="179" mass="19502">VGHSLVVDSGSGGALAELDALYLSLNLPSTASIKRSGRLESALRTFTTYLSFKFIRLGVGNPAFAALIDSLIPNFQRVNNELDLVPIVPGRAYVPITLVYFVFDGGREILHLVFYHSHGTKERCVLARRFCEPAKIKPGGGGGDIPGSGGIQVSDRYTAKRNFSIPLRIIIFTFLKSDF</sequence>
<dbReference type="AlphaFoldDB" id="A0AAD7MGC7"/>
<name>A0AAD7MGC7_9AGAR</name>
<keyword evidence="2" id="KW-1185">Reference proteome</keyword>
<comment type="caution">
    <text evidence="1">The sequence shown here is derived from an EMBL/GenBank/DDBJ whole genome shotgun (WGS) entry which is preliminary data.</text>
</comment>
<dbReference type="InterPro" id="IPR029058">
    <property type="entry name" value="AB_hydrolase_fold"/>
</dbReference>
<dbReference type="EMBL" id="JARJLG010000337">
    <property type="protein sequence ID" value="KAJ7716055.1"/>
    <property type="molecule type" value="Genomic_DNA"/>
</dbReference>
<evidence type="ECO:0000313" key="1">
    <source>
        <dbReference type="EMBL" id="KAJ7716055.1"/>
    </source>
</evidence>
<evidence type="ECO:0000313" key="2">
    <source>
        <dbReference type="Proteomes" id="UP001215280"/>
    </source>
</evidence>
<feature type="non-terminal residue" evidence="1">
    <location>
        <position position="179"/>
    </location>
</feature>
<protein>
    <submittedName>
        <fullName evidence="1">Uncharacterized protein</fullName>
    </submittedName>
</protein>
<reference evidence="1" key="1">
    <citation type="submission" date="2023-03" db="EMBL/GenBank/DDBJ databases">
        <title>Massive genome expansion in bonnet fungi (Mycena s.s.) driven by repeated elements and novel gene families across ecological guilds.</title>
        <authorList>
            <consortium name="Lawrence Berkeley National Laboratory"/>
            <person name="Harder C.B."/>
            <person name="Miyauchi S."/>
            <person name="Viragh M."/>
            <person name="Kuo A."/>
            <person name="Thoen E."/>
            <person name="Andreopoulos B."/>
            <person name="Lu D."/>
            <person name="Skrede I."/>
            <person name="Drula E."/>
            <person name="Henrissat B."/>
            <person name="Morin E."/>
            <person name="Kohler A."/>
            <person name="Barry K."/>
            <person name="LaButti K."/>
            <person name="Morin E."/>
            <person name="Salamov A."/>
            <person name="Lipzen A."/>
            <person name="Mereny Z."/>
            <person name="Hegedus B."/>
            <person name="Baldrian P."/>
            <person name="Stursova M."/>
            <person name="Weitz H."/>
            <person name="Taylor A."/>
            <person name="Grigoriev I.V."/>
            <person name="Nagy L.G."/>
            <person name="Martin F."/>
            <person name="Kauserud H."/>
        </authorList>
    </citation>
    <scope>NUCLEOTIDE SEQUENCE</scope>
    <source>
        <strain evidence="1">CBHHK188m</strain>
    </source>
</reference>